<feature type="transmembrane region" description="Helical" evidence="1">
    <location>
        <begin position="124"/>
        <end position="145"/>
    </location>
</feature>
<evidence type="ECO:0000313" key="2">
    <source>
        <dbReference type="EMBL" id="MFC3762328.1"/>
    </source>
</evidence>
<feature type="transmembrane region" description="Helical" evidence="1">
    <location>
        <begin position="6"/>
        <end position="21"/>
    </location>
</feature>
<feature type="transmembrane region" description="Helical" evidence="1">
    <location>
        <begin position="26"/>
        <end position="42"/>
    </location>
</feature>
<keyword evidence="1" id="KW-1133">Transmembrane helix</keyword>
<keyword evidence="3" id="KW-1185">Reference proteome</keyword>
<name>A0ABV7YB06_9ACTN</name>
<reference evidence="3" key="1">
    <citation type="journal article" date="2019" name="Int. J. Syst. Evol. Microbiol.">
        <title>The Global Catalogue of Microorganisms (GCM) 10K type strain sequencing project: providing services to taxonomists for standard genome sequencing and annotation.</title>
        <authorList>
            <consortium name="The Broad Institute Genomics Platform"/>
            <consortium name="The Broad Institute Genome Sequencing Center for Infectious Disease"/>
            <person name="Wu L."/>
            <person name="Ma J."/>
        </authorList>
    </citation>
    <scope>NUCLEOTIDE SEQUENCE [LARGE SCALE GENOMIC DNA]</scope>
    <source>
        <strain evidence="3">CGMCC 4.7241</strain>
    </source>
</reference>
<gene>
    <name evidence="2" type="ORF">ACFOUW_15915</name>
</gene>
<keyword evidence="1" id="KW-0812">Transmembrane</keyword>
<feature type="transmembrane region" description="Helical" evidence="1">
    <location>
        <begin position="101"/>
        <end position="117"/>
    </location>
</feature>
<comment type="caution">
    <text evidence="2">The sequence shown here is derived from an EMBL/GenBank/DDBJ whole genome shotgun (WGS) entry which is preliminary data.</text>
</comment>
<evidence type="ECO:0000313" key="3">
    <source>
        <dbReference type="Proteomes" id="UP001595699"/>
    </source>
</evidence>
<protein>
    <submittedName>
        <fullName evidence="2">Uncharacterized protein</fullName>
    </submittedName>
</protein>
<dbReference type="EMBL" id="JBHRZH010000013">
    <property type="protein sequence ID" value="MFC3762328.1"/>
    <property type="molecule type" value="Genomic_DNA"/>
</dbReference>
<proteinExistence type="predicted"/>
<accession>A0ABV7YB06</accession>
<organism evidence="2 3">
    <name type="scientific">Tenggerimyces flavus</name>
    <dbReference type="NCBI Taxonomy" id="1708749"/>
    <lineage>
        <taxon>Bacteria</taxon>
        <taxon>Bacillati</taxon>
        <taxon>Actinomycetota</taxon>
        <taxon>Actinomycetes</taxon>
        <taxon>Propionibacteriales</taxon>
        <taxon>Nocardioidaceae</taxon>
        <taxon>Tenggerimyces</taxon>
    </lineage>
</organism>
<feature type="transmembrane region" description="Helical" evidence="1">
    <location>
        <begin position="151"/>
        <end position="169"/>
    </location>
</feature>
<dbReference type="Proteomes" id="UP001595699">
    <property type="component" value="Unassembled WGS sequence"/>
</dbReference>
<sequence length="181" mass="18876">MNVDAISSLAFVVAAAAILVRRRQRTLALLVAAVGIGSFIQHGPHPSWQAYAHDLPLAAVLAYVAVDAASDLTRRKLSPAWWLVPTAFVVPAVAIGHDTSTMVQVALAVVAIGLSVQRARKRPALRGTLVAAIVVLGVGAAIGRLVPQGHAIWHVLAAVALYLLAAAVGRRLSRSARSAGR</sequence>
<dbReference type="RefSeq" id="WP_205117869.1">
    <property type="nucleotide sequence ID" value="NZ_JAFBCM010000001.1"/>
</dbReference>
<evidence type="ECO:0000256" key="1">
    <source>
        <dbReference type="SAM" id="Phobius"/>
    </source>
</evidence>
<keyword evidence="1" id="KW-0472">Membrane</keyword>